<dbReference type="Proteomes" id="UP000594661">
    <property type="component" value="Segment"/>
</dbReference>
<reference evidence="1 2" key="1">
    <citation type="submission" date="2020-09" db="EMBL/GenBank/DDBJ databases">
        <authorList>
            <person name="Makalatia K."/>
            <person name="Wagemans J."/>
        </authorList>
    </citation>
    <scope>NUCLEOTIDE SEQUENCE [LARGE SCALE GENOMIC DNA]</scope>
</reference>
<proteinExistence type="predicted"/>
<dbReference type="EMBL" id="MW006474">
    <property type="protein sequence ID" value="QPI14071.1"/>
    <property type="molecule type" value="Genomic_DNA"/>
</dbReference>
<evidence type="ECO:0000313" key="1">
    <source>
        <dbReference type="EMBL" id="QPI14071.1"/>
    </source>
</evidence>
<accession>A0A7S9SPV3</accession>
<evidence type="ECO:0000313" key="2">
    <source>
        <dbReference type="Proteomes" id="UP000594661"/>
    </source>
</evidence>
<organism evidence="1 2">
    <name type="scientific">Salmonella phage GEC_vB_B1</name>
    <dbReference type="NCBI Taxonomy" id="2777373"/>
    <lineage>
        <taxon>Viruses</taxon>
        <taxon>Duplodnaviria</taxon>
        <taxon>Heunggongvirae</taxon>
        <taxon>Uroviricota</taxon>
        <taxon>Caudoviricetes</taxon>
        <taxon>Andersonviridae</taxon>
        <taxon>Ounavirinae</taxon>
        <taxon>Felixounavirus</taxon>
        <taxon>Felixounavirus mushroom</taxon>
    </lineage>
</organism>
<name>A0A7S9SPV3_9CAUD</name>
<gene>
    <name evidence="1" type="ORF">GECvBB1_gp030c</name>
</gene>
<protein>
    <submittedName>
        <fullName evidence="1">Uncharacterized protein</fullName>
    </submittedName>
</protein>
<sequence length="38" mass="4391">MIPSIGVHSVLLSFYIDCFNKLNRDIFTDLISQGLTRY</sequence>